<feature type="transmembrane region" description="Helical" evidence="1">
    <location>
        <begin position="233"/>
        <end position="252"/>
    </location>
</feature>
<evidence type="ECO:0000313" key="4">
    <source>
        <dbReference type="Proteomes" id="UP001642540"/>
    </source>
</evidence>
<organism evidence="3 4">
    <name type="scientific">Orchesella dallaii</name>
    <dbReference type="NCBI Taxonomy" id="48710"/>
    <lineage>
        <taxon>Eukaryota</taxon>
        <taxon>Metazoa</taxon>
        <taxon>Ecdysozoa</taxon>
        <taxon>Arthropoda</taxon>
        <taxon>Hexapoda</taxon>
        <taxon>Collembola</taxon>
        <taxon>Entomobryomorpha</taxon>
        <taxon>Entomobryoidea</taxon>
        <taxon>Orchesellidae</taxon>
        <taxon>Orchesellinae</taxon>
        <taxon>Orchesella</taxon>
    </lineage>
</organism>
<dbReference type="Proteomes" id="UP001642540">
    <property type="component" value="Unassembled WGS sequence"/>
</dbReference>
<gene>
    <name evidence="3" type="ORF">ODALV1_LOCUS12919</name>
</gene>
<keyword evidence="4" id="KW-1185">Reference proteome</keyword>
<dbReference type="EMBL" id="CAXLJM020000039">
    <property type="protein sequence ID" value="CAL8108239.1"/>
    <property type="molecule type" value="Genomic_DNA"/>
</dbReference>
<keyword evidence="1" id="KW-1133">Transmembrane helix</keyword>
<evidence type="ECO:0000259" key="2">
    <source>
        <dbReference type="Pfam" id="PF03007"/>
    </source>
</evidence>
<sequence length="489" mass="56795">MGYLEPNGLFQFLISLTIYILLGPTFLFVLIINELARLFVSLCLRIKYGGNISLIPYGTEAIWALKRPNRSRMTIGIFKLDKLLPLERVKQTMNDVVLPAKSSNGDQVYLKLKNILVVKYGYACWKKSGKEFDLDEHVRSLQDNKVYNKAELKRLIGTWSEDMSEERPQWEFIIVPRFVDNADESETCLLIFRQHHAYMDGLCGSRMFEKFFTTEYIWYINPYEFRIPFWKMFLFYLNAITFGAYATILLALTKTKKFWNELPSDGSPPRAYYAWTKQIDVEVVRSIKKNLNNPPLTSLIVNAYVAAAKEILPVGRVPDLLRVMELSAFLPYPNERLQNRFTSYYYGINSMQPDFERINATKKDSWKAMTGPWIPIFYLFISIFGRLPVCFHFIFVAGGPNSLMMNNVPISKTRVRVLENCDALEILVFNANPTDTGMQLLCFSYDNSIKITGSGRSEWFTEKEFEDIFERIPGIIEEWAHQLADDEIE</sequence>
<accession>A0ABP1QQS3</accession>
<keyword evidence="1" id="KW-0812">Transmembrane</keyword>
<feature type="transmembrane region" description="Helical" evidence="1">
    <location>
        <begin position="376"/>
        <end position="397"/>
    </location>
</feature>
<proteinExistence type="predicted"/>
<dbReference type="InterPro" id="IPR004255">
    <property type="entry name" value="O-acyltransferase_WSD1_N"/>
</dbReference>
<comment type="caution">
    <text evidence="3">The sequence shown here is derived from an EMBL/GenBank/DDBJ whole genome shotgun (WGS) entry which is preliminary data.</text>
</comment>
<protein>
    <recommendedName>
        <fullName evidence="2">O-acyltransferase WSD1-like N-terminal domain-containing protein</fullName>
    </recommendedName>
</protein>
<evidence type="ECO:0000256" key="1">
    <source>
        <dbReference type="SAM" id="Phobius"/>
    </source>
</evidence>
<reference evidence="3 4" key="1">
    <citation type="submission" date="2024-08" db="EMBL/GenBank/DDBJ databases">
        <authorList>
            <person name="Cucini C."/>
            <person name="Frati F."/>
        </authorList>
    </citation>
    <scope>NUCLEOTIDE SEQUENCE [LARGE SCALE GENOMIC DNA]</scope>
</reference>
<keyword evidence="1" id="KW-0472">Membrane</keyword>
<name>A0ABP1QQS3_9HEXA</name>
<feature type="transmembrane region" description="Helical" evidence="1">
    <location>
        <begin position="12"/>
        <end position="32"/>
    </location>
</feature>
<evidence type="ECO:0000313" key="3">
    <source>
        <dbReference type="EMBL" id="CAL8108239.1"/>
    </source>
</evidence>
<feature type="domain" description="O-acyltransferase WSD1-like N-terminal" evidence="2">
    <location>
        <begin position="125"/>
        <end position="215"/>
    </location>
</feature>
<dbReference type="Pfam" id="PF03007">
    <property type="entry name" value="WS_DGAT_cat"/>
    <property type="match status" value="1"/>
</dbReference>